<keyword evidence="3 7" id="KW-0489">Methyltransferase</keyword>
<dbReference type="PROSITE" id="PS50123">
    <property type="entry name" value="CHER"/>
    <property type="match status" value="1"/>
</dbReference>
<name>A0A7C2K1V8_9PLAN</name>
<evidence type="ECO:0000256" key="1">
    <source>
        <dbReference type="ARBA" id="ARBA00001541"/>
    </source>
</evidence>
<evidence type="ECO:0000259" key="6">
    <source>
        <dbReference type="PROSITE" id="PS50123"/>
    </source>
</evidence>
<dbReference type="InterPro" id="IPR022641">
    <property type="entry name" value="CheR_N"/>
</dbReference>
<organism evidence="7">
    <name type="scientific">Schlesneria paludicola</name>
    <dbReference type="NCBI Taxonomy" id="360056"/>
    <lineage>
        <taxon>Bacteria</taxon>
        <taxon>Pseudomonadati</taxon>
        <taxon>Planctomycetota</taxon>
        <taxon>Planctomycetia</taxon>
        <taxon>Planctomycetales</taxon>
        <taxon>Planctomycetaceae</taxon>
        <taxon>Schlesneria</taxon>
    </lineage>
</organism>
<dbReference type="SUPFAM" id="SSF47757">
    <property type="entry name" value="Chemotaxis receptor methyltransferase CheR, N-terminal domain"/>
    <property type="match status" value="1"/>
</dbReference>
<dbReference type="Pfam" id="PF01739">
    <property type="entry name" value="CheR"/>
    <property type="match status" value="1"/>
</dbReference>
<dbReference type="AlphaFoldDB" id="A0A7C2K1V8"/>
<accession>A0A7C2K1V8</accession>
<dbReference type="EMBL" id="DSOK01000458">
    <property type="protein sequence ID" value="HEN17102.1"/>
    <property type="molecule type" value="Genomic_DNA"/>
</dbReference>
<keyword evidence="4 7" id="KW-0808">Transferase</keyword>
<evidence type="ECO:0000313" key="7">
    <source>
        <dbReference type="EMBL" id="HEN17102.1"/>
    </source>
</evidence>
<dbReference type="GO" id="GO:0008983">
    <property type="term" value="F:protein-glutamate O-methyltransferase activity"/>
    <property type="evidence" value="ECO:0007669"/>
    <property type="project" value="UniProtKB-EC"/>
</dbReference>
<keyword evidence="5" id="KW-0949">S-adenosyl-L-methionine</keyword>
<protein>
    <recommendedName>
        <fullName evidence="2">protein-glutamate O-methyltransferase</fullName>
        <ecNumber evidence="2">2.1.1.80</ecNumber>
    </recommendedName>
</protein>
<dbReference type="Pfam" id="PF03705">
    <property type="entry name" value="CheR_N"/>
    <property type="match status" value="1"/>
</dbReference>
<dbReference type="InterPro" id="IPR050903">
    <property type="entry name" value="Bact_Chemotaxis_MeTrfase"/>
</dbReference>
<feature type="domain" description="CheR-type methyltransferase" evidence="6">
    <location>
        <begin position="1"/>
        <end position="272"/>
    </location>
</feature>
<sequence>MTPQEFEFLCGFLHQRSGLQLTPGKEYLVTARLQPLAQRRGLGDIAALVTALRQKPPADLIQDVVEAMTTNETLFFRDKTPFEDLRCTLLPDLIEQRRAERRLRFWCAACSTGQEPYSLLMLLDESFPELVHWQVEIVATDLDTAALSRARSGLYSHLEIQRGLPIQLLIKHFQQAEGGWQIRDSHRQRISWRQLNLLEPFDALGRFDIICCRNVLIYFDEHTKRDVLNRLTDRLSADGLLLLGAAETAIGLSAKLSRVVGCKSTIYGRTTSQMARTA</sequence>
<dbReference type="InterPro" id="IPR022642">
    <property type="entry name" value="CheR_C"/>
</dbReference>
<comment type="catalytic activity">
    <reaction evidence="1">
        <text>L-glutamyl-[protein] + S-adenosyl-L-methionine = [protein]-L-glutamate 5-O-methyl ester + S-adenosyl-L-homocysteine</text>
        <dbReference type="Rhea" id="RHEA:24452"/>
        <dbReference type="Rhea" id="RHEA-COMP:10208"/>
        <dbReference type="Rhea" id="RHEA-COMP:10311"/>
        <dbReference type="ChEBI" id="CHEBI:29973"/>
        <dbReference type="ChEBI" id="CHEBI:57856"/>
        <dbReference type="ChEBI" id="CHEBI:59789"/>
        <dbReference type="ChEBI" id="CHEBI:82795"/>
        <dbReference type="EC" id="2.1.1.80"/>
    </reaction>
</comment>
<evidence type="ECO:0000256" key="2">
    <source>
        <dbReference type="ARBA" id="ARBA00012534"/>
    </source>
</evidence>
<dbReference type="InterPro" id="IPR000780">
    <property type="entry name" value="CheR_MeTrfase"/>
</dbReference>
<reference evidence="7" key="1">
    <citation type="journal article" date="2020" name="mSystems">
        <title>Genome- and Community-Level Interaction Insights into Carbon Utilization and Element Cycling Functions of Hydrothermarchaeota in Hydrothermal Sediment.</title>
        <authorList>
            <person name="Zhou Z."/>
            <person name="Liu Y."/>
            <person name="Xu W."/>
            <person name="Pan J."/>
            <person name="Luo Z.H."/>
            <person name="Li M."/>
        </authorList>
    </citation>
    <scope>NUCLEOTIDE SEQUENCE [LARGE SCALE GENOMIC DNA]</scope>
    <source>
        <strain evidence="7">SpSt-339</strain>
    </source>
</reference>
<dbReference type="SUPFAM" id="SSF53335">
    <property type="entry name" value="S-adenosyl-L-methionine-dependent methyltransferases"/>
    <property type="match status" value="1"/>
</dbReference>
<dbReference type="InterPro" id="IPR036804">
    <property type="entry name" value="CheR_N_sf"/>
</dbReference>
<evidence type="ECO:0000256" key="3">
    <source>
        <dbReference type="ARBA" id="ARBA00022603"/>
    </source>
</evidence>
<dbReference type="PRINTS" id="PR00996">
    <property type="entry name" value="CHERMTFRASE"/>
</dbReference>
<evidence type="ECO:0000256" key="5">
    <source>
        <dbReference type="ARBA" id="ARBA00022691"/>
    </source>
</evidence>
<dbReference type="PANTHER" id="PTHR24422">
    <property type="entry name" value="CHEMOTAXIS PROTEIN METHYLTRANSFERASE"/>
    <property type="match status" value="1"/>
</dbReference>
<dbReference type="PANTHER" id="PTHR24422:SF21">
    <property type="entry name" value="CHEMOTAXIS PROTEIN METHYLTRANSFERASE 1"/>
    <property type="match status" value="1"/>
</dbReference>
<dbReference type="GO" id="GO:0032259">
    <property type="term" value="P:methylation"/>
    <property type="evidence" value="ECO:0007669"/>
    <property type="project" value="UniProtKB-KW"/>
</dbReference>
<gene>
    <name evidence="7" type="ORF">ENQ76_16710</name>
</gene>
<evidence type="ECO:0000256" key="4">
    <source>
        <dbReference type="ARBA" id="ARBA00022679"/>
    </source>
</evidence>
<dbReference type="EC" id="2.1.1.80" evidence="2"/>
<dbReference type="Gene3D" id="1.10.155.10">
    <property type="entry name" value="Chemotaxis receptor methyltransferase CheR, N-terminal domain"/>
    <property type="match status" value="1"/>
</dbReference>
<dbReference type="SMART" id="SM00138">
    <property type="entry name" value="MeTrc"/>
    <property type="match status" value="1"/>
</dbReference>
<comment type="caution">
    <text evidence="7">The sequence shown here is derived from an EMBL/GenBank/DDBJ whole genome shotgun (WGS) entry which is preliminary data.</text>
</comment>
<dbReference type="Gene3D" id="3.40.50.150">
    <property type="entry name" value="Vaccinia Virus protein VP39"/>
    <property type="match status" value="1"/>
</dbReference>
<dbReference type="InterPro" id="IPR029063">
    <property type="entry name" value="SAM-dependent_MTases_sf"/>
</dbReference>
<proteinExistence type="predicted"/>